<dbReference type="Proteomes" id="UP000642829">
    <property type="component" value="Unassembled WGS sequence"/>
</dbReference>
<keyword evidence="5 6" id="KW-0472">Membrane</keyword>
<feature type="transmembrane region" description="Helical" evidence="6">
    <location>
        <begin position="348"/>
        <end position="372"/>
    </location>
</feature>
<dbReference type="PANTHER" id="PTHR43738:SF3">
    <property type="entry name" value="ABC TRANSPORTER PERMEASE"/>
    <property type="match status" value="1"/>
</dbReference>
<gene>
    <name evidence="9" type="ORF">GCM10007047_15900</name>
</gene>
<organism evidence="9 10">
    <name type="scientific">Cerasicoccus arenae</name>
    <dbReference type="NCBI Taxonomy" id="424488"/>
    <lineage>
        <taxon>Bacteria</taxon>
        <taxon>Pseudomonadati</taxon>
        <taxon>Verrucomicrobiota</taxon>
        <taxon>Opitutia</taxon>
        <taxon>Puniceicoccales</taxon>
        <taxon>Cerasicoccaceae</taxon>
        <taxon>Cerasicoccus</taxon>
    </lineage>
</organism>
<protein>
    <submittedName>
        <fullName evidence="9">ABC transporter substrate-binding protein</fullName>
    </submittedName>
</protein>
<evidence type="ECO:0000256" key="2">
    <source>
        <dbReference type="ARBA" id="ARBA00022475"/>
    </source>
</evidence>
<evidence type="ECO:0000256" key="3">
    <source>
        <dbReference type="ARBA" id="ARBA00022692"/>
    </source>
</evidence>
<dbReference type="Pfam" id="PF12704">
    <property type="entry name" value="MacB_PCD"/>
    <property type="match status" value="1"/>
</dbReference>
<dbReference type="GO" id="GO:0005886">
    <property type="term" value="C:plasma membrane"/>
    <property type="evidence" value="ECO:0007669"/>
    <property type="project" value="UniProtKB-SubCell"/>
</dbReference>
<evidence type="ECO:0000256" key="6">
    <source>
        <dbReference type="SAM" id="Phobius"/>
    </source>
</evidence>
<keyword evidence="10" id="KW-1185">Reference proteome</keyword>
<keyword evidence="4 6" id="KW-1133">Transmembrane helix</keyword>
<dbReference type="InterPro" id="IPR051125">
    <property type="entry name" value="ABC-4/HrtB_transporter"/>
</dbReference>
<feature type="domain" description="ABC3 transporter permease C-terminal" evidence="7">
    <location>
        <begin position="261"/>
        <end position="374"/>
    </location>
</feature>
<accession>A0A8J3DBA4</accession>
<evidence type="ECO:0000313" key="9">
    <source>
        <dbReference type="EMBL" id="GHC00389.1"/>
    </source>
</evidence>
<name>A0A8J3DBA4_9BACT</name>
<keyword evidence="2" id="KW-1003">Cell membrane</keyword>
<feature type="transmembrane region" description="Helical" evidence="6">
    <location>
        <begin position="301"/>
        <end position="328"/>
    </location>
</feature>
<evidence type="ECO:0000256" key="1">
    <source>
        <dbReference type="ARBA" id="ARBA00004651"/>
    </source>
</evidence>
<evidence type="ECO:0000259" key="7">
    <source>
        <dbReference type="Pfam" id="PF02687"/>
    </source>
</evidence>
<feature type="transmembrane region" description="Helical" evidence="6">
    <location>
        <begin position="257"/>
        <end position="280"/>
    </location>
</feature>
<evidence type="ECO:0000313" key="10">
    <source>
        <dbReference type="Proteomes" id="UP000642829"/>
    </source>
</evidence>
<reference evidence="9" key="2">
    <citation type="submission" date="2020-09" db="EMBL/GenBank/DDBJ databases">
        <authorList>
            <person name="Sun Q."/>
            <person name="Kim S."/>
        </authorList>
    </citation>
    <scope>NUCLEOTIDE SEQUENCE</scope>
    <source>
        <strain evidence="9">KCTC 12870</strain>
    </source>
</reference>
<dbReference type="InterPro" id="IPR025857">
    <property type="entry name" value="MacB_PCD"/>
</dbReference>
<feature type="transmembrane region" description="Helical" evidence="6">
    <location>
        <begin position="18"/>
        <end position="38"/>
    </location>
</feature>
<comment type="subcellular location">
    <subcellularLocation>
        <location evidence="1">Cell membrane</location>
        <topology evidence="1">Multi-pass membrane protein</topology>
    </subcellularLocation>
</comment>
<dbReference type="Pfam" id="PF02687">
    <property type="entry name" value="FtsX"/>
    <property type="match status" value="1"/>
</dbReference>
<evidence type="ECO:0000256" key="5">
    <source>
        <dbReference type="ARBA" id="ARBA00023136"/>
    </source>
</evidence>
<evidence type="ECO:0000259" key="8">
    <source>
        <dbReference type="Pfam" id="PF12704"/>
    </source>
</evidence>
<comment type="caution">
    <text evidence="9">The sequence shown here is derived from an EMBL/GenBank/DDBJ whole genome shotgun (WGS) entry which is preliminary data.</text>
</comment>
<dbReference type="AlphaFoldDB" id="A0A8J3DBA4"/>
<dbReference type="InterPro" id="IPR003838">
    <property type="entry name" value="ABC3_permease_C"/>
</dbReference>
<keyword evidence="3 6" id="KW-0812">Transmembrane</keyword>
<dbReference type="RefSeq" id="WP_189513744.1">
    <property type="nucleotide sequence ID" value="NZ_BMXG01000008.1"/>
</dbReference>
<sequence>MLPISYAIRNLLRDPGRLLQKVGGAGIVVFLVFAAGAFNQGMHRILSASGSPQNVILLGAGSEESVERSEVPIQAETLAAAGIQDITTRLGVSAVSGEVHYMAEVIFPTGHKAQALLRGVTPTAFEVHRSVRILKGKYPKPGEVLVGKLAHHNLGVSAEMLSPGQTIKFEGQSFTVAGIFTAPGTVMESELWFDRNDLMTLTQREQLSCVVVRLESPESYASADLFSKQRLDLELSAIRESDYYAKLSAFYAPIRTMTWLTAALIAAGAIFGGLNMQYAAFASRIRELATLQAIGYSRPAIYLSLVEESLLATLLGTLLAVAMVLIFLEGQTLNFSMGVFRLTLSGEIALAGLLTGLLLGIIGSITPAIRCLGTSLPSALRS</sequence>
<reference evidence="9" key="1">
    <citation type="journal article" date="2014" name="Int. J. Syst. Evol. Microbiol.">
        <title>Complete genome sequence of Corynebacterium casei LMG S-19264T (=DSM 44701T), isolated from a smear-ripened cheese.</title>
        <authorList>
            <consortium name="US DOE Joint Genome Institute (JGI-PGF)"/>
            <person name="Walter F."/>
            <person name="Albersmeier A."/>
            <person name="Kalinowski J."/>
            <person name="Ruckert C."/>
        </authorList>
    </citation>
    <scope>NUCLEOTIDE SEQUENCE</scope>
    <source>
        <strain evidence="9">KCTC 12870</strain>
    </source>
</reference>
<evidence type="ECO:0000256" key="4">
    <source>
        <dbReference type="ARBA" id="ARBA00022989"/>
    </source>
</evidence>
<dbReference type="EMBL" id="BMXG01000008">
    <property type="protein sequence ID" value="GHC00389.1"/>
    <property type="molecule type" value="Genomic_DNA"/>
</dbReference>
<proteinExistence type="predicted"/>
<feature type="domain" description="MacB-like periplasmic core" evidence="8">
    <location>
        <begin position="25"/>
        <end position="223"/>
    </location>
</feature>
<dbReference type="PANTHER" id="PTHR43738">
    <property type="entry name" value="ABC TRANSPORTER, MEMBRANE PROTEIN"/>
    <property type="match status" value="1"/>
</dbReference>